<dbReference type="GO" id="GO:0009297">
    <property type="term" value="P:pilus assembly"/>
    <property type="evidence" value="ECO:0007669"/>
    <property type="project" value="InterPro"/>
</dbReference>
<evidence type="ECO:0000259" key="11">
    <source>
        <dbReference type="Pfam" id="PF13953"/>
    </source>
</evidence>
<dbReference type="SUPFAM" id="SSF141729">
    <property type="entry name" value="FimD N-terminal domain-like"/>
    <property type="match status" value="1"/>
</dbReference>
<feature type="chain" id="PRO_5030177635" evidence="10">
    <location>
        <begin position="35"/>
        <end position="842"/>
    </location>
</feature>
<evidence type="ECO:0000256" key="7">
    <source>
        <dbReference type="ARBA" id="ARBA00023136"/>
    </source>
</evidence>
<dbReference type="InterPro" id="IPR025885">
    <property type="entry name" value="PapC_N"/>
</dbReference>
<evidence type="ECO:0000313" key="13">
    <source>
        <dbReference type="EMBL" id="AGV05230.1"/>
    </source>
</evidence>
<evidence type="ECO:0000256" key="10">
    <source>
        <dbReference type="SAM" id="SignalP"/>
    </source>
</evidence>
<dbReference type="Gene3D" id="2.60.40.2610">
    <property type="entry name" value="Outer membrane usher protein FimD, plug domain"/>
    <property type="match status" value="1"/>
</dbReference>
<proteinExistence type="inferred from homology"/>
<protein>
    <submittedName>
        <fullName evidence="13">FimC</fullName>
    </submittedName>
</protein>
<evidence type="ECO:0000256" key="3">
    <source>
        <dbReference type="ARBA" id="ARBA00022448"/>
    </source>
</evidence>
<feature type="signal peptide" evidence="10">
    <location>
        <begin position="1"/>
        <end position="34"/>
    </location>
</feature>
<dbReference type="Gene3D" id="2.60.40.3110">
    <property type="match status" value="1"/>
</dbReference>
<dbReference type="InterPro" id="IPR042186">
    <property type="entry name" value="FimD_plug_dom"/>
</dbReference>
<dbReference type="InterPro" id="IPR018030">
    <property type="entry name" value="Fimbrial_membr_usher_CS"/>
</dbReference>
<dbReference type="OrthoDB" id="6554712at2"/>
<dbReference type="PANTHER" id="PTHR30451">
    <property type="entry name" value="OUTER MEMBRANE USHER PROTEIN"/>
    <property type="match status" value="1"/>
</dbReference>
<keyword evidence="6 10" id="KW-0732">Signal</keyword>
<name>T2B3Z8_9BORD</name>
<dbReference type="InterPro" id="IPR000015">
    <property type="entry name" value="Fimb_usher"/>
</dbReference>
<evidence type="ECO:0000256" key="4">
    <source>
        <dbReference type="ARBA" id="ARBA00022452"/>
    </source>
</evidence>
<dbReference type="GO" id="GO:0015473">
    <property type="term" value="F:fimbrial usher porin activity"/>
    <property type="evidence" value="ECO:0007669"/>
    <property type="project" value="InterPro"/>
</dbReference>
<evidence type="ECO:0000259" key="12">
    <source>
        <dbReference type="Pfam" id="PF13954"/>
    </source>
</evidence>
<evidence type="ECO:0000256" key="1">
    <source>
        <dbReference type="ARBA" id="ARBA00004571"/>
    </source>
</evidence>
<feature type="domain" description="PapC-like C-terminal" evidence="11">
    <location>
        <begin position="766"/>
        <end position="818"/>
    </location>
</feature>
<keyword evidence="8 9" id="KW-0998">Cell outer membrane</keyword>
<keyword evidence="4" id="KW-1134">Transmembrane beta strand</keyword>
<evidence type="ECO:0000256" key="8">
    <source>
        <dbReference type="ARBA" id="ARBA00023237"/>
    </source>
</evidence>
<dbReference type="InterPro" id="IPR043142">
    <property type="entry name" value="PapC-like_C_sf"/>
</dbReference>
<evidence type="ECO:0000256" key="5">
    <source>
        <dbReference type="ARBA" id="ARBA00022692"/>
    </source>
</evidence>
<dbReference type="AlphaFoldDB" id="T2B3Z8"/>
<dbReference type="Pfam" id="PF13954">
    <property type="entry name" value="PapC_N"/>
    <property type="match status" value="1"/>
</dbReference>
<dbReference type="InterPro" id="IPR025949">
    <property type="entry name" value="PapC-like_C"/>
</dbReference>
<dbReference type="Gene3D" id="3.10.20.410">
    <property type="match status" value="1"/>
</dbReference>
<keyword evidence="9" id="KW-1029">Fimbrium biogenesis</keyword>
<dbReference type="GO" id="GO:0009279">
    <property type="term" value="C:cell outer membrane"/>
    <property type="evidence" value="ECO:0007669"/>
    <property type="project" value="UniProtKB-SubCell"/>
</dbReference>
<accession>T2B3Z8</accession>
<dbReference type="EMBL" id="KC203605">
    <property type="protein sequence ID" value="AGV05230.1"/>
    <property type="molecule type" value="Genomic_DNA"/>
</dbReference>
<dbReference type="PANTHER" id="PTHR30451:SF5">
    <property type="entry name" value="SLR0019 PROTEIN"/>
    <property type="match status" value="1"/>
</dbReference>
<evidence type="ECO:0000256" key="2">
    <source>
        <dbReference type="ARBA" id="ARBA00008064"/>
    </source>
</evidence>
<dbReference type="Gene3D" id="2.60.40.2070">
    <property type="match status" value="1"/>
</dbReference>
<evidence type="ECO:0000256" key="6">
    <source>
        <dbReference type="ARBA" id="ARBA00022729"/>
    </source>
</evidence>
<keyword evidence="5 9" id="KW-0812">Transmembrane</keyword>
<dbReference type="PROSITE" id="PS01151">
    <property type="entry name" value="FIMBRIAL_USHER"/>
    <property type="match status" value="1"/>
</dbReference>
<keyword evidence="3 9" id="KW-0813">Transport</keyword>
<sequence length="842" mass="91341">MMVDNHYARTRRPPLSPTLLSAGLLALFSSAAPAAQQQAELQFDPRMLWGSASHADLRRFARRNVLPPGLHQVEVVINGERGVPMRVRFKAAASASLHDSDALACLDHDQLYRLGVNLDALDPALRAQLAAGACVGVRDIYPDSVESFDYATAQLSFSVPQAYVRNRYQRDIPPERWQEGITAFRSNYSYSYSRYDSRGASFQSFSGLFDSGLNVGGWYFRNSAFFSLAGGRRELRSQRSTLQTDIPSWRARLVLGDIYAGSEYFSPYQVRGFTLASDPAMLPYSERLYRPTVRGVAATQASIKILQGGNVIYQASLAPGPFAIDDYSPIGYGGDLTVIVTEANGAVQRFVVPFGNAVRLIRKGQLQYALTAGRYARGLQAAAAPWVAQASGRWGLQDGVNLYGGLLGAHKTYAAMTLGAAFNTPVGALSLDTTWAYARPVRQNSFYGTSYRLSYSKTLESSRTVVRLATLRYSSEGFWTLSDSLARQFTPLRPGRPRGEFSLAVSQPLGAYGSLYMSSALRNYWRSTARQTQWELGYGTRVKGVGVYLSASFSNGSFGPDRQVMLNFSIPLSSDASSGSLRTSVLRTRNRGSNERVSYEGTVGQSRALSYGLDVTRNADRSTTYGLSANYLGRYGQIAGAFTQQPSGSQVFVNGSGGLVAHRGGVTLGQTLSDSVGLIDARDAGGAAIANTRNATVDARGYGLVGLSPYSLNEVQLSPENLPLDVELQSTVEEAVPRAGAVVPLVFKTRRERSALLLVDSGARERLPFGSPITDSKGNTLGTSGQGGRALLRGLPDQGEVHVRLRDGSVCITPYRLDDNTTRGEGRLPRIVMQCELNHATP</sequence>
<keyword evidence="7 9" id="KW-0472">Membrane</keyword>
<dbReference type="InterPro" id="IPR037224">
    <property type="entry name" value="PapC_N_sf"/>
</dbReference>
<reference evidence="13" key="1">
    <citation type="journal article" date="2013" name="Adv Infect Dis">
        <title>Bordetella holmesii: Comparison of Two Isolates from Blood and a Respiratory Sample.</title>
        <authorList>
            <person name="Bouchez V."/>
            <person name="Guiso N."/>
        </authorList>
    </citation>
    <scope>NUCLEOTIDE SEQUENCE</scope>
    <source>
        <strain evidence="13">FR4020</strain>
    </source>
</reference>
<evidence type="ECO:0000256" key="9">
    <source>
        <dbReference type="RuleBase" id="RU003884"/>
    </source>
</evidence>
<comment type="similarity">
    <text evidence="2 9">Belongs to the fimbrial export usher family.</text>
</comment>
<feature type="domain" description="PapC N-terminal" evidence="12">
    <location>
        <begin position="42"/>
        <end position="191"/>
    </location>
</feature>
<dbReference type="Pfam" id="PF00577">
    <property type="entry name" value="Usher"/>
    <property type="match status" value="1"/>
</dbReference>
<organism evidence="13">
    <name type="scientific">Bordetella holmesii</name>
    <dbReference type="NCBI Taxonomy" id="35814"/>
    <lineage>
        <taxon>Bacteria</taxon>
        <taxon>Pseudomonadati</taxon>
        <taxon>Pseudomonadota</taxon>
        <taxon>Betaproteobacteria</taxon>
        <taxon>Burkholderiales</taxon>
        <taxon>Alcaligenaceae</taxon>
        <taxon>Bordetella</taxon>
    </lineage>
</organism>
<dbReference type="Pfam" id="PF13953">
    <property type="entry name" value="PapC_C"/>
    <property type="match status" value="1"/>
</dbReference>
<comment type="subcellular location">
    <subcellularLocation>
        <location evidence="1 9">Cell outer membrane</location>
        <topology evidence="1 9">Multi-pass membrane protein</topology>
    </subcellularLocation>
</comment>